<evidence type="ECO:0000256" key="3">
    <source>
        <dbReference type="ARBA" id="ARBA00022692"/>
    </source>
</evidence>
<evidence type="ECO:0000256" key="5">
    <source>
        <dbReference type="ARBA" id="ARBA00023136"/>
    </source>
</evidence>
<comment type="caution">
    <text evidence="7">The sequence shown here is derived from an EMBL/GenBank/DDBJ whole genome shotgun (WGS) entry which is preliminary data.</text>
</comment>
<organism evidence="7">
    <name type="scientific">marine sediment metagenome</name>
    <dbReference type="NCBI Taxonomy" id="412755"/>
    <lineage>
        <taxon>unclassified sequences</taxon>
        <taxon>metagenomes</taxon>
        <taxon>ecological metagenomes</taxon>
    </lineage>
</organism>
<comment type="subcellular location">
    <subcellularLocation>
        <location evidence="1">Cell membrane</location>
        <topology evidence="1">Multi-pass membrane protein</topology>
    </subcellularLocation>
</comment>
<dbReference type="AlphaFoldDB" id="X1VT72"/>
<evidence type="ECO:0000256" key="2">
    <source>
        <dbReference type="ARBA" id="ARBA00022475"/>
    </source>
</evidence>
<evidence type="ECO:0000256" key="6">
    <source>
        <dbReference type="SAM" id="Phobius"/>
    </source>
</evidence>
<dbReference type="InterPro" id="IPR050833">
    <property type="entry name" value="Poly_Biosynth_Transport"/>
</dbReference>
<dbReference type="GO" id="GO:0005886">
    <property type="term" value="C:plasma membrane"/>
    <property type="evidence" value="ECO:0007669"/>
    <property type="project" value="UniProtKB-SubCell"/>
</dbReference>
<feature type="non-terminal residue" evidence="7">
    <location>
        <position position="1"/>
    </location>
</feature>
<keyword evidence="5 6" id="KW-0472">Membrane</keyword>
<feature type="transmembrane region" description="Helical" evidence="6">
    <location>
        <begin position="17"/>
        <end position="36"/>
    </location>
</feature>
<keyword evidence="4 6" id="KW-1133">Transmembrane helix</keyword>
<keyword evidence="3 6" id="KW-0812">Transmembrane</keyword>
<feature type="transmembrane region" description="Helical" evidence="6">
    <location>
        <begin position="93"/>
        <end position="113"/>
    </location>
</feature>
<feature type="transmembrane region" description="Helical" evidence="6">
    <location>
        <begin position="206"/>
        <end position="222"/>
    </location>
</feature>
<feature type="non-terminal residue" evidence="7">
    <location>
        <position position="223"/>
    </location>
</feature>
<proteinExistence type="predicted"/>
<reference evidence="7" key="1">
    <citation type="journal article" date="2014" name="Front. Microbiol.">
        <title>High frequency of phylogenetically diverse reductive dehalogenase-homologous genes in deep subseafloor sedimentary metagenomes.</title>
        <authorList>
            <person name="Kawai M."/>
            <person name="Futagami T."/>
            <person name="Toyoda A."/>
            <person name="Takaki Y."/>
            <person name="Nishi S."/>
            <person name="Hori S."/>
            <person name="Arai W."/>
            <person name="Tsubouchi T."/>
            <person name="Morono Y."/>
            <person name="Uchiyama I."/>
            <person name="Ito T."/>
            <person name="Fujiyama A."/>
            <person name="Inagaki F."/>
            <person name="Takami H."/>
        </authorList>
    </citation>
    <scope>NUCLEOTIDE SEQUENCE</scope>
    <source>
        <strain evidence="7">Expedition CK06-06</strain>
    </source>
</reference>
<sequence length="223" mass="24428">GLLSVAAVAYYATPYEVVTKLLIIPAALAGVLFPAFSTGFTQDRSHTELLFSRGVKYIFLSLFPISLLIVTLASEGLDLWLGAEFAKNSTRVLQWLTVGVFINSLAQMAFALIQGTGRPDLTAKLHLIELPFYLVMVWWLIGAYGIEGAAIAWVVRIVVDTIILFGMAQRFLPTTASIIKRKVLALAGALLMLAIGSLQISFIIKGLFLLLTLSVFIFVSWFL</sequence>
<evidence type="ECO:0000313" key="7">
    <source>
        <dbReference type="EMBL" id="GAJ20536.1"/>
    </source>
</evidence>
<dbReference type="PANTHER" id="PTHR30250:SF26">
    <property type="entry name" value="PSMA PROTEIN"/>
    <property type="match status" value="1"/>
</dbReference>
<evidence type="ECO:0000256" key="4">
    <source>
        <dbReference type="ARBA" id="ARBA00022989"/>
    </source>
</evidence>
<protein>
    <submittedName>
        <fullName evidence="7">Uncharacterized protein</fullName>
    </submittedName>
</protein>
<feature type="transmembrane region" description="Helical" evidence="6">
    <location>
        <begin position="183"/>
        <end position="200"/>
    </location>
</feature>
<name>X1VT72_9ZZZZ</name>
<evidence type="ECO:0000256" key="1">
    <source>
        <dbReference type="ARBA" id="ARBA00004651"/>
    </source>
</evidence>
<accession>X1VT72</accession>
<dbReference type="PANTHER" id="PTHR30250">
    <property type="entry name" value="PST FAMILY PREDICTED COLANIC ACID TRANSPORTER"/>
    <property type="match status" value="1"/>
</dbReference>
<keyword evidence="2" id="KW-1003">Cell membrane</keyword>
<dbReference type="EMBL" id="BARW01035455">
    <property type="protein sequence ID" value="GAJ20536.1"/>
    <property type="molecule type" value="Genomic_DNA"/>
</dbReference>
<gene>
    <name evidence="7" type="ORF">S12H4_55301</name>
</gene>
<feature type="transmembrane region" description="Helical" evidence="6">
    <location>
        <begin position="57"/>
        <end position="73"/>
    </location>
</feature>